<evidence type="ECO:0000256" key="2">
    <source>
        <dbReference type="SAM" id="MobiDB-lite"/>
    </source>
</evidence>
<dbReference type="GO" id="GO:0061630">
    <property type="term" value="F:ubiquitin protein ligase activity"/>
    <property type="evidence" value="ECO:0007669"/>
    <property type="project" value="TreeGrafter"/>
</dbReference>
<sequence length="176" mass="18923">MPAAGLWSHTSPHPPSLISWQTLFHPSTLPPAMDYYMGRGATSRSRSRLRTTELGGDERASSRGNDSERQIRAGAGAGLGHRRPTDGNHRASSPSGRLPVPVCKEEFEVGEAARELPCKHAYHSDCIVPWLRLHNSCPVCRNTLPGDSHARENPETANEGPDDGQPAGNGSSPSSL</sequence>
<proteinExistence type="predicted"/>
<dbReference type="Gene3D" id="3.30.40.10">
    <property type="entry name" value="Zinc/RING finger domain, C3HC4 (zinc finger)"/>
    <property type="match status" value="1"/>
</dbReference>
<evidence type="ECO:0000313" key="4">
    <source>
        <dbReference type="EMBL" id="CAA2625588.1"/>
    </source>
</evidence>
<name>A0A7I8J4H1_SPIIN</name>
<evidence type="ECO:0000256" key="1">
    <source>
        <dbReference type="PROSITE-ProRule" id="PRU00175"/>
    </source>
</evidence>
<keyword evidence="5" id="KW-1185">Reference proteome</keyword>
<dbReference type="EMBL" id="CACRZD030000009">
    <property type="protein sequence ID" value="CAA6664944.1"/>
    <property type="molecule type" value="Genomic_DNA"/>
</dbReference>
<dbReference type="InterPro" id="IPR013083">
    <property type="entry name" value="Znf_RING/FYVE/PHD"/>
</dbReference>
<gene>
    <name evidence="4" type="ORF">SI7747_09011333</name>
</gene>
<feature type="region of interest" description="Disordered" evidence="2">
    <location>
        <begin position="35"/>
        <end position="100"/>
    </location>
</feature>
<dbReference type="InterPro" id="IPR001841">
    <property type="entry name" value="Znf_RING"/>
</dbReference>
<dbReference type="PANTHER" id="PTHR22765:SF416">
    <property type="entry name" value="E3 UBIQUITIN-PROTEIN LIGASE GODZILLA"/>
    <property type="match status" value="1"/>
</dbReference>
<feature type="region of interest" description="Disordered" evidence="2">
    <location>
        <begin position="144"/>
        <end position="176"/>
    </location>
</feature>
<dbReference type="SMART" id="SM00184">
    <property type="entry name" value="RING"/>
    <property type="match status" value="1"/>
</dbReference>
<keyword evidence="1" id="KW-0479">Metal-binding</keyword>
<organism evidence="4">
    <name type="scientific">Spirodela intermedia</name>
    <name type="common">Intermediate duckweed</name>
    <dbReference type="NCBI Taxonomy" id="51605"/>
    <lineage>
        <taxon>Eukaryota</taxon>
        <taxon>Viridiplantae</taxon>
        <taxon>Streptophyta</taxon>
        <taxon>Embryophyta</taxon>
        <taxon>Tracheophyta</taxon>
        <taxon>Spermatophyta</taxon>
        <taxon>Magnoliopsida</taxon>
        <taxon>Liliopsida</taxon>
        <taxon>Araceae</taxon>
        <taxon>Lemnoideae</taxon>
        <taxon>Spirodela</taxon>
    </lineage>
</organism>
<reference evidence="4 5" key="1">
    <citation type="submission" date="2019-12" db="EMBL/GenBank/DDBJ databases">
        <authorList>
            <person name="Scholz U."/>
            <person name="Mascher M."/>
            <person name="Fiebig A."/>
        </authorList>
    </citation>
    <scope>NUCLEOTIDE SEQUENCE</scope>
</reference>
<evidence type="ECO:0000313" key="5">
    <source>
        <dbReference type="Proteomes" id="UP001189122"/>
    </source>
</evidence>
<dbReference type="GO" id="GO:0005737">
    <property type="term" value="C:cytoplasm"/>
    <property type="evidence" value="ECO:0007669"/>
    <property type="project" value="TreeGrafter"/>
</dbReference>
<keyword evidence="1" id="KW-0863">Zinc-finger</keyword>
<protein>
    <recommendedName>
        <fullName evidence="3">RING-type domain-containing protein</fullName>
    </recommendedName>
</protein>
<dbReference type="CDD" id="cd16667">
    <property type="entry name" value="RING-H2_RNF126-like"/>
    <property type="match status" value="1"/>
</dbReference>
<feature type="compositionally biased region" description="Basic and acidic residues" evidence="2">
    <location>
        <begin position="56"/>
        <end position="71"/>
    </location>
</feature>
<dbReference type="AlphaFoldDB" id="A0A7I8J4H1"/>
<dbReference type="Proteomes" id="UP001189122">
    <property type="component" value="Unassembled WGS sequence"/>
</dbReference>
<dbReference type="Pfam" id="PF13639">
    <property type="entry name" value="zf-RING_2"/>
    <property type="match status" value="1"/>
</dbReference>
<feature type="domain" description="RING-type" evidence="3">
    <location>
        <begin position="101"/>
        <end position="141"/>
    </location>
</feature>
<dbReference type="GO" id="GO:0006511">
    <property type="term" value="P:ubiquitin-dependent protein catabolic process"/>
    <property type="evidence" value="ECO:0007669"/>
    <property type="project" value="TreeGrafter"/>
</dbReference>
<dbReference type="EMBL" id="LR743596">
    <property type="protein sequence ID" value="CAA2625588.1"/>
    <property type="molecule type" value="Genomic_DNA"/>
</dbReference>
<evidence type="ECO:0000259" key="3">
    <source>
        <dbReference type="PROSITE" id="PS50089"/>
    </source>
</evidence>
<dbReference type="PANTHER" id="PTHR22765">
    <property type="entry name" value="RING FINGER AND PROTEASE ASSOCIATED DOMAIN-CONTAINING"/>
    <property type="match status" value="1"/>
</dbReference>
<dbReference type="InterPro" id="IPR051826">
    <property type="entry name" value="E3_ubiquitin-ligase_domain"/>
</dbReference>
<accession>A0A7I8J4H1</accession>
<dbReference type="GO" id="GO:0008270">
    <property type="term" value="F:zinc ion binding"/>
    <property type="evidence" value="ECO:0007669"/>
    <property type="project" value="UniProtKB-KW"/>
</dbReference>
<dbReference type="SUPFAM" id="SSF57850">
    <property type="entry name" value="RING/U-box"/>
    <property type="match status" value="1"/>
</dbReference>
<dbReference type="PROSITE" id="PS50089">
    <property type="entry name" value="ZF_RING_2"/>
    <property type="match status" value="1"/>
</dbReference>
<keyword evidence="1" id="KW-0862">Zinc</keyword>